<organism evidence="1 2">
    <name type="scientific">Moniliophthora roreri</name>
    <name type="common">Frosty pod rot fungus</name>
    <name type="synonym">Monilia roreri</name>
    <dbReference type="NCBI Taxonomy" id="221103"/>
    <lineage>
        <taxon>Eukaryota</taxon>
        <taxon>Fungi</taxon>
        <taxon>Dikarya</taxon>
        <taxon>Basidiomycota</taxon>
        <taxon>Agaricomycotina</taxon>
        <taxon>Agaricomycetes</taxon>
        <taxon>Agaricomycetidae</taxon>
        <taxon>Agaricales</taxon>
        <taxon>Marasmiineae</taxon>
        <taxon>Marasmiaceae</taxon>
        <taxon>Moniliophthora</taxon>
    </lineage>
</organism>
<dbReference type="Proteomes" id="UP000054988">
    <property type="component" value="Unassembled WGS sequence"/>
</dbReference>
<dbReference type="EMBL" id="LATX01002020">
    <property type="protein sequence ID" value="KTB34998.1"/>
    <property type="molecule type" value="Genomic_DNA"/>
</dbReference>
<dbReference type="Pfam" id="PF11951">
    <property type="entry name" value="Fungal_trans_2"/>
    <property type="match status" value="1"/>
</dbReference>
<reference evidence="1 2" key="1">
    <citation type="submission" date="2015-12" db="EMBL/GenBank/DDBJ databases">
        <title>Draft genome sequence of Moniliophthora roreri, the causal agent of frosty pod rot of cacao.</title>
        <authorList>
            <person name="Aime M.C."/>
            <person name="Diaz-Valderrama J.R."/>
            <person name="Kijpornyongpan T."/>
            <person name="Phillips-Mora W."/>
        </authorList>
    </citation>
    <scope>NUCLEOTIDE SEQUENCE [LARGE SCALE GENOMIC DNA]</scope>
    <source>
        <strain evidence="1 2">MCA 2952</strain>
    </source>
</reference>
<dbReference type="AlphaFoldDB" id="A0A0W0FFD7"/>
<dbReference type="InterPro" id="IPR021858">
    <property type="entry name" value="Fun_TF"/>
</dbReference>
<name>A0A0W0FFD7_MONRR</name>
<evidence type="ECO:0000313" key="2">
    <source>
        <dbReference type="Proteomes" id="UP000054988"/>
    </source>
</evidence>
<evidence type="ECO:0008006" key="3">
    <source>
        <dbReference type="Google" id="ProtNLM"/>
    </source>
</evidence>
<proteinExistence type="predicted"/>
<accession>A0A0W0FFD7</accession>
<dbReference type="GO" id="GO:0001228">
    <property type="term" value="F:DNA-binding transcription activator activity, RNA polymerase II-specific"/>
    <property type="evidence" value="ECO:0007669"/>
    <property type="project" value="TreeGrafter"/>
</dbReference>
<protein>
    <recommendedName>
        <fullName evidence="3">C6 zinc finger domain-containing protein</fullName>
    </recommendedName>
</protein>
<dbReference type="PANTHER" id="PTHR47784:SF5">
    <property type="entry name" value="STEROL UPTAKE CONTROL PROTEIN 2"/>
    <property type="match status" value="1"/>
</dbReference>
<comment type="caution">
    <text evidence="1">The sequence shown here is derived from an EMBL/GenBank/DDBJ whole genome shotgun (WGS) entry which is preliminary data.</text>
</comment>
<dbReference type="PANTHER" id="PTHR47784">
    <property type="entry name" value="STEROL UPTAKE CONTROL PROTEIN 2"/>
    <property type="match status" value="1"/>
</dbReference>
<dbReference type="InterPro" id="IPR053157">
    <property type="entry name" value="Sterol_Uptake_Regulator"/>
</dbReference>
<gene>
    <name evidence="1" type="ORF">WG66_12438</name>
</gene>
<sequence>MPLSSLDLSISRTARIQNIEGDQHITGIQTKGQTLHMQVEAVTKEITRSDNRDNGDNIGEYEQCHIMDVDTRSKPQNGNGIKDSKHSSLAKPSIYMDPVPHLVTPLSLTIDTTSLRTFRHFIDLTAPSFCTNPRYMVQTAVFLPHLLFNNPVTMHAALAFTALHLGRLYESSSSSSSQKWITRASAHRNEAIQLLRHPPLNPHAHFMTLASLSLYTIALSLSSSSSLPENVFSLVTLLHNICSPLKQFVYAAPWLQGLDLGQLASSTAPSASDSTTWLLAPLHHLYETSTDFGLDLEELHDLNNREAYRTAVHGLCIAYLLSQTGHEARSAMFWPALAGKRFIKLLNERRQRALVILYYYLVMLGRLSEQCWWVSEARRWVDYVYGLIDERWRQWLRTVFAISL</sequence>
<evidence type="ECO:0000313" key="1">
    <source>
        <dbReference type="EMBL" id="KTB34998.1"/>
    </source>
</evidence>